<dbReference type="Gene3D" id="3.90.280.10">
    <property type="entry name" value="PEBP-like"/>
    <property type="match status" value="1"/>
</dbReference>
<sequence>MSQRPPLPYEFLPPVPSFELTSADLTDGDTLPDTFVHAGGNESPQLSWSGFPAGTRGFAVTCFDPDAPTASGWWHWLAVNLPADTTELPRGAGGSDASLPGAAFHVRNDSSGHRYDGAAPPPGPAHRYVFAVHALDVPVLELGPDTPAAVVGFNLTFHTLGRALLTAEYARP</sequence>
<organism evidence="2">
    <name type="scientific">Kitasatospora sp. CMC57</name>
    <dbReference type="NCBI Taxonomy" id="3231513"/>
    <lineage>
        <taxon>Bacteria</taxon>
        <taxon>Bacillati</taxon>
        <taxon>Actinomycetota</taxon>
        <taxon>Actinomycetes</taxon>
        <taxon>Kitasatosporales</taxon>
        <taxon>Streptomycetaceae</taxon>
        <taxon>Kitasatospora</taxon>
    </lineage>
</organism>
<dbReference type="InterPro" id="IPR036610">
    <property type="entry name" value="PEBP-like_sf"/>
</dbReference>
<comment type="similarity">
    <text evidence="1">Belongs to the UPF0098 family.</text>
</comment>
<keyword evidence="2" id="KW-0649">Protein kinase inhibitor</keyword>
<dbReference type="EMBL" id="AP035881">
    <property type="protein sequence ID" value="BFP47053.1"/>
    <property type="molecule type" value="Genomic_DNA"/>
</dbReference>
<dbReference type="InterPro" id="IPR005247">
    <property type="entry name" value="YbhB_YbcL/LppC-like"/>
</dbReference>
<proteinExistence type="inferred from homology"/>
<evidence type="ECO:0000313" key="2">
    <source>
        <dbReference type="EMBL" id="BFP47053.1"/>
    </source>
</evidence>
<dbReference type="CDD" id="cd00865">
    <property type="entry name" value="PEBP_bact_arch"/>
    <property type="match status" value="1"/>
</dbReference>
<dbReference type="AlphaFoldDB" id="A0AB33JW11"/>
<evidence type="ECO:0000256" key="1">
    <source>
        <dbReference type="ARBA" id="ARBA00007120"/>
    </source>
</evidence>
<dbReference type="InterPro" id="IPR008914">
    <property type="entry name" value="PEBP"/>
</dbReference>
<dbReference type="NCBIfam" id="TIGR00481">
    <property type="entry name" value="YbhB/YbcL family Raf kinase inhibitor-like protein"/>
    <property type="match status" value="1"/>
</dbReference>
<protein>
    <submittedName>
        <fullName evidence="2">YbhB/YbcL family Raf kinase inhibitor-like protein</fullName>
    </submittedName>
</protein>
<reference evidence="2" key="1">
    <citation type="submission" date="2024-07" db="EMBL/GenBank/DDBJ databases">
        <title>Complete genome sequences of cellulolytic bacteria, Kitasatospora sp. CMC57 and Streptomyces sp. CMC78, isolated from Japanese agricultural soil.</title>
        <authorList>
            <person name="Hashimoto T."/>
            <person name="Ito M."/>
            <person name="Iwamoto M."/>
            <person name="Fukahori D."/>
            <person name="Shoda T."/>
            <person name="Sakoda M."/>
            <person name="Morohoshi T."/>
            <person name="Mitsuboshi M."/>
            <person name="Nishizawa T."/>
        </authorList>
    </citation>
    <scope>NUCLEOTIDE SEQUENCE</scope>
    <source>
        <strain evidence="2">CMC57</strain>
    </source>
</reference>
<name>A0AB33JW11_9ACTN</name>
<gene>
    <name evidence="2" type="ORF">KCMC57_34210</name>
</gene>
<dbReference type="PANTHER" id="PTHR30289">
    <property type="entry name" value="UNCHARACTERIZED PROTEIN YBCL-RELATED"/>
    <property type="match status" value="1"/>
</dbReference>
<dbReference type="RefSeq" id="WP_407989428.1">
    <property type="nucleotide sequence ID" value="NZ_AP035881.2"/>
</dbReference>
<dbReference type="PANTHER" id="PTHR30289:SF1">
    <property type="entry name" value="PEBP (PHOSPHATIDYLETHANOLAMINE-BINDING PROTEIN) FAMILY PROTEIN"/>
    <property type="match status" value="1"/>
</dbReference>
<dbReference type="Pfam" id="PF01161">
    <property type="entry name" value="PBP"/>
    <property type="match status" value="1"/>
</dbReference>
<dbReference type="SUPFAM" id="SSF49777">
    <property type="entry name" value="PEBP-like"/>
    <property type="match status" value="1"/>
</dbReference>
<accession>A0AB33JW11</accession>
<dbReference type="GO" id="GO:0004860">
    <property type="term" value="F:protein kinase inhibitor activity"/>
    <property type="evidence" value="ECO:0007669"/>
    <property type="project" value="UniProtKB-KW"/>
</dbReference>